<keyword evidence="2" id="KW-0732">Signal</keyword>
<evidence type="ECO:0000256" key="1">
    <source>
        <dbReference type="SAM" id="MobiDB-lite"/>
    </source>
</evidence>
<evidence type="ECO:0000313" key="4">
    <source>
        <dbReference type="Proteomes" id="UP001500027"/>
    </source>
</evidence>
<proteinExistence type="predicted"/>
<dbReference type="InterPro" id="IPR005901">
    <property type="entry name" value="GLPGLI"/>
</dbReference>
<gene>
    <name evidence="3" type="ORF">GCM10022257_05800</name>
</gene>
<protein>
    <submittedName>
        <fullName evidence="3">GLPGLI family protein</fullName>
    </submittedName>
</protein>
<comment type="caution">
    <text evidence="3">The sequence shown here is derived from an EMBL/GenBank/DDBJ whole genome shotgun (WGS) entry which is preliminary data.</text>
</comment>
<dbReference type="NCBIfam" id="TIGR01200">
    <property type="entry name" value="GLPGLI"/>
    <property type="match status" value="1"/>
</dbReference>
<feature type="region of interest" description="Disordered" evidence="1">
    <location>
        <begin position="174"/>
        <end position="195"/>
    </location>
</feature>
<name>A0ABP8E8G5_9FLAO</name>
<evidence type="ECO:0000256" key="2">
    <source>
        <dbReference type="SAM" id="SignalP"/>
    </source>
</evidence>
<feature type="chain" id="PRO_5045241630" evidence="2">
    <location>
        <begin position="24"/>
        <end position="288"/>
    </location>
</feature>
<evidence type="ECO:0000313" key="3">
    <source>
        <dbReference type="EMBL" id="GAA4268479.1"/>
    </source>
</evidence>
<dbReference type="Proteomes" id="UP001500027">
    <property type="component" value="Unassembled WGS sequence"/>
</dbReference>
<dbReference type="Pfam" id="PF09697">
    <property type="entry name" value="Porph_ging"/>
    <property type="match status" value="1"/>
</dbReference>
<reference evidence="4" key="1">
    <citation type="journal article" date="2019" name="Int. J. Syst. Evol. Microbiol.">
        <title>The Global Catalogue of Microorganisms (GCM) 10K type strain sequencing project: providing services to taxonomists for standard genome sequencing and annotation.</title>
        <authorList>
            <consortium name="The Broad Institute Genomics Platform"/>
            <consortium name="The Broad Institute Genome Sequencing Center for Infectious Disease"/>
            <person name="Wu L."/>
            <person name="Ma J."/>
        </authorList>
    </citation>
    <scope>NUCLEOTIDE SEQUENCE [LARGE SCALE GENOMIC DNA]</scope>
    <source>
        <strain evidence="4">JCM 17452</strain>
    </source>
</reference>
<keyword evidence="4" id="KW-1185">Reference proteome</keyword>
<accession>A0ABP8E8G5</accession>
<dbReference type="RefSeq" id="WP_139001562.1">
    <property type="nucleotide sequence ID" value="NZ_BAABAV010000001.1"/>
</dbReference>
<sequence>MKCVKPNLFVLCLSLFFTYSIGAQDFQGRAEYVYKAKMNLGSWGAKMSQEQKKQIAARLKNRLEKTYILSFNKEESIYREFEKLDAMSGATDSWGKNFTPGHQYKNVKTNSFVQNQELYGKRFLIKDELLKIDWKMETETKQIGNYMCFKAITRIPSSLLSFWEFSWSELRSQSKKEESEKEGSENESPEKDEDKVEEIQMTEIVAWYTPQIPVSQGPSEFWGLPGLILELSIGDTTMLCSKIVINPKEKTKIEAPDKGDVVTKKEYKKIVFKKMNEFRGSYSGRRRS</sequence>
<dbReference type="EMBL" id="BAABAV010000001">
    <property type="protein sequence ID" value="GAA4268479.1"/>
    <property type="molecule type" value="Genomic_DNA"/>
</dbReference>
<organism evidence="3 4">
    <name type="scientific">Hyunsoonleella aestuarii</name>
    <dbReference type="NCBI Taxonomy" id="912802"/>
    <lineage>
        <taxon>Bacteria</taxon>
        <taxon>Pseudomonadati</taxon>
        <taxon>Bacteroidota</taxon>
        <taxon>Flavobacteriia</taxon>
        <taxon>Flavobacteriales</taxon>
        <taxon>Flavobacteriaceae</taxon>
    </lineage>
</organism>
<feature type="signal peptide" evidence="2">
    <location>
        <begin position="1"/>
        <end position="23"/>
    </location>
</feature>